<evidence type="ECO:0000313" key="2">
    <source>
        <dbReference type="EMBL" id="JAC76805.1"/>
    </source>
</evidence>
<feature type="region of interest" description="Disordered" evidence="1">
    <location>
        <begin position="1"/>
        <end position="73"/>
    </location>
</feature>
<dbReference type="AlphaFoldDB" id="A0A061S1K3"/>
<proteinExistence type="predicted"/>
<protein>
    <submittedName>
        <fullName evidence="2">Uncharacterized protein</fullName>
    </submittedName>
</protein>
<feature type="non-terminal residue" evidence="2">
    <location>
        <position position="1"/>
    </location>
</feature>
<feature type="compositionally biased region" description="Basic and acidic residues" evidence="1">
    <location>
        <begin position="1"/>
        <end position="21"/>
    </location>
</feature>
<name>A0A061S1K3_9CHLO</name>
<gene>
    <name evidence="2" type="ORF">TSPGSL018_19216</name>
</gene>
<feature type="compositionally biased region" description="Basic and acidic residues" evidence="1">
    <location>
        <begin position="46"/>
        <end position="57"/>
    </location>
</feature>
<dbReference type="EMBL" id="GBEZ01008753">
    <property type="protein sequence ID" value="JAC76805.1"/>
    <property type="molecule type" value="Transcribed_RNA"/>
</dbReference>
<organism evidence="2">
    <name type="scientific">Tetraselmis sp. GSL018</name>
    <dbReference type="NCBI Taxonomy" id="582737"/>
    <lineage>
        <taxon>Eukaryota</taxon>
        <taxon>Viridiplantae</taxon>
        <taxon>Chlorophyta</taxon>
        <taxon>core chlorophytes</taxon>
        <taxon>Chlorodendrophyceae</taxon>
        <taxon>Chlorodendrales</taxon>
        <taxon>Chlorodendraceae</taxon>
        <taxon>Tetraselmis</taxon>
    </lineage>
</organism>
<reference evidence="2" key="1">
    <citation type="submission" date="2014-05" db="EMBL/GenBank/DDBJ databases">
        <title>The transcriptome of the halophilic microalga Tetraselmis sp. GSL018 isolated from the Great Salt Lake, Utah.</title>
        <authorList>
            <person name="Jinkerson R.E."/>
            <person name="D'Adamo S."/>
            <person name="Posewitz M.C."/>
        </authorList>
    </citation>
    <scope>NUCLEOTIDE SEQUENCE</scope>
    <source>
        <strain evidence="2">GSL018</strain>
    </source>
</reference>
<sequence>AALKGDASEVGRERMGGKEHPGGVGVRLISCHKGSRKGAEGAEGGNQEKKGRGRGREGSSNASSTIDGQWLRV</sequence>
<evidence type="ECO:0000256" key="1">
    <source>
        <dbReference type="SAM" id="MobiDB-lite"/>
    </source>
</evidence>
<accession>A0A061S1K3</accession>